<evidence type="ECO:0000313" key="2">
    <source>
        <dbReference type="EMBL" id="MBE7324147.1"/>
    </source>
</evidence>
<gene>
    <name evidence="2" type="ORF">IEQ44_05740</name>
</gene>
<dbReference type="InterPro" id="IPR000182">
    <property type="entry name" value="GNAT_dom"/>
</dbReference>
<dbReference type="Gene3D" id="3.40.630.30">
    <property type="match status" value="1"/>
</dbReference>
<name>A0ABR9RRE8_9ACTN</name>
<proteinExistence type="predicted"/>
<dbReference type="Proteomes" id="UP000756387">
    <property type="component" value="Unassembled WGS sequence"/>
</dbReference>
<dbReference type="InterPro" id="IPR016181">
    <property type="entry name" value="Acyl_CoA_acyltransferase"/>
</dbReference>
<feature type="domain" description="N-acetyltransferase" evidence="1">
    <location>
        <begin position="16"/>
        <end position="174"/>
    </location>
</feature>
<sequence>MLEQVQLRDGAEAWVTDLRREDRERLASGFAELSEETRRARFLTPMKQLSESMLNHLVDDVDGIDHVALALTVETAPDVFDPVAIARMVRYDDAPDAADVAVTVKDSHQGRGIASALLDVLVRHRPEGVVRLVTEVQDGNEASLAMLRRLGPTETTPNGFGAHDVTVHLAAAEQETPAAPSATPTVPLVRPARDQPRHQQLHTRDLLCPWLS</sequence>
<reference evidence="2 3" key="1">
    <citation type="submission" date="2020-10" db="EMBL/GenBank/DDBJ databases">
        <title>Nocardioides sp. isolated from sludge.</title>
        <authorList>
            <person name="Zhang X."/>
        </authorList>
    </citation>
    <scope>NUCLEOTIDE SEQUENCE [LARGE SCALE GENOMIC DNA]</scope>
    <source>
        <strain evidence="2 3">Y6</strain>
    </source>
</reference>
<dbReference type="EMBL" id="JADCSA010000004">
    <property type="protein sequence ID" value="MBE7324147.1"/>
    <property type="molecule type" value="Genomic_DNA"/>
</dbReference>
<evidence type="ECO:0000313" key="3">
    <source>
        <dbReference type="Proteomes" id="UP000756387"/>
    </source>
</evidence>
<keyword evidence="3" id="KW-1185">Reference proteome</keyword>
<comment type="caution">
    <text evidence="2">The sequence shown here is derived from an EMBL/GenBank/DDBJ whole genome shotgun (WGS) entry which is preliminary data.</text>
</comment>
<organism evidence="2 3">
    <name type="scientific">Nocardioides malaquae</name>
    <dbReference type="NCBI Taxonomy" id="2773426"/>
    <lineage>
        <taxon>Bacteria</taxon>
        <taxon>Bacillati</taxon>
        <taxon>Actinomycetota</taxon>
        <taxon>Actinomycetes</taxon>
        <taxon>Propionibacteriales</taxon>
        <taxon>Nocardioidaceae</taxon>
        <taxon>Nocardioides</taxon>
    </lineage>
</organism>
<protein>
    <submittedName>
        <fullName evidence="2">GNAT family N-acetyltransferase</fullName>
    </submittedName>
</protein>
<accession>A0ABR9RRE8</accession>
<dbReference type="SUPFAM" id="SSF55729">
    <property type="entry name" value="Acyl-CoA N-acyltransferases (Nat)"/>
    <property type="match status" value="1"/>
</dbReference>
<dbReference type="PROSITE" id="PS51186">
    <property type="entry name" value="GNAT"/>
    <property type="match status" value="1"/>
</dbReference>
<dbReference type="Pfam" id="PF00583">
    <property type="entry name" value="Acetyltransf_1"/>
    <property type="match status" value="1"/>
</dbReference>
<evidence type="ECO:0000259" key="1">
    <source>
        <dbReference type="PROSITE" id="PS51186"/>
    </source>
</evidence>
<dbReference type="RefSeq" id="WP_193637475.1">
    <property type="nucleotide sequence ID" value="NZ_JADCSA010000004.1"/>
</dbReference>